<protein>
    <submittedName>
        <fullName evidence="2">Uncharacterized protein</fullName>
    </submittedName>
</protein>
<keyword evidence="3" id="KW-1185">Reference proteome</keyword>
<dbReference type="RefSeq" id="XP_044550081.1">
    <property type="nucleotide sequence ID" value="XM_044691963.1"/>
</dbReference>
<name>A0AA88GTP5_NAELO</name>
<feature type="transmembrane region" description="Helical" evidence="1">
    <location>
        <begin position="20"/>
        <end position="39"/>
    </location>
</feature>
<keyword evidence="1" id="KW-1133">Transmembrane helix</keyword>
<reference evidence="2 3" key="1">
    <citation type="journal article" date="2018" name="BMC Genomics">
        <title>The genome of Naegleria lovaniensis, the basis for a comparative approach to unravel pathogenicity factors of the human pathogenic amoeba N. fowleri.</title>
        <authorList>
            <person name="Liechti N."/>
            <person name="Schurch N."/>
            <person name="Bruggmann R."/>
            <person name="Wittwer M."/>
        </authorList>
    </citation>
    <scope>NUCLEOTIDE SEQUENCE [LARGE SCALE GENOMIC DNA]</scope>
    <source>
        <strain evidence="2 3">ATCC 30569</strain>
    </source>
</reference>
<keyword evidence="1" id="KW-0812">Transmembrane</keyword>
<gene>
    <name evidence="2" type="ORF">C9374_002534</name>
</gene>
<evidence type="ECO:0000256" key="1">
    <source>
        <dbReference type="SAM" id="Phobius"/>
    </source>
</evidence>
<accession>A0AA88GTP5</accession>
<dbReference type="Proteomes" id="UP000816034">
    <property type="component" value="Unassembled WGS sequence"/>
</dbReference>
<dbReference type="EMBL" id="PYSW02000016">
    <property type="protein sequence ID" value="KAG2386088.1"/>
    <property type="molecule type" value="Genomic_DNA"/>
</dbReference>
<proteinExistence type="predicted"/>
<evidence type="ECO:0000313" key="3">
    <source>
        <dbReference type="Proteomes" id="UP000816034"/>
    </source>
</evidence>
<comment type="caution">
    <text evidence="2">The sequence shown here is derived from an EMBL/GenBank/DDBJ whole genome shotgun (WGS) entry which is preliminary data.</text>
</comment>
<dbReference type="AlphaFoldDB" id="A0AA88GTP5"/>
<dbReference type="GeneID" id="68094990"/>
<keyword evidence="1" id="KW-0472">Membrane</keyword>
<sequence>MSLANSTIVSLHKVPRVAKIAVVLLVFVCMISMFIGVMYNRTNPSSTLLASSSGAFHNSESGVTSNTEATSKQVAKPLTYWTGIDKQFSKARIAEFMSKLKPDPKYEQVYGDKVMTCFTKQQHSLTCGLTNQLFELITCMAITAKVGAKKFIIPSMCTDGNWGLCYCQGNDRFSKFFDLERTKKLAQERFGISMMEYEESSELLKNSSEELFALQDQTLGQKTLTEAVDIIHQKAMEKPGYLNHAVINLGYVWGRWRGLDIEEDMLYVLFFDLFTPSAISRRVMEDWKWKTELDSKGPLIVIHNQIHTPNQNPNSYPGCQRTMNTDFISVFLGDFLFKDKDYRVLMVGAGFEALTVESLRLTELSSVHKVHVYPQFDIMRTTANHQLHNSLYAFWFAIESDYFIATTCESQFLSHIFMIRKFLGKPTCSIADVSKTSYPDAYPEKYFKESAEHAAYRFPHPYRGSFFTVERCKFPLKL</sequence>
<organism evidence="2 3">
    <name type="scientific">Naegleria lovaniensis</name>
    <name type="common">Amoeba</name>
    <dbReference type="NCBI Taxonomy" id="51637"/>
    <lineage>
        <taxon>Eukaryota</taxon>
        <taxon>Discoba</taxon>
        <taxon>Heterolobosea</taxon>
        <taxon>Tetramitia</taxon>
        <taxon>Eutetramitia</taxon>
        <taxon>Vahlkampfiidae</taxon>
        <taxon>Naegleria</taxon>
    </lineage>
</organism>
<evidence type="ECO:0000313" key="2">
    <source>
        <dbReference type="EMBL" id="KAG2386088.1"/>
    </source>
</evidence>